<evidence type="ECO:0000256" key="7">
    <source>
        <dbReference type="RuleBase" id="RU000461"/>
    </source>
</evidence>
<dbReference type="SUPFAM" id="SSF48264">
    <property type="entry name" value="Cytochrome P450"/>
    <property type="match status" value="2"/>
</dbReference>
<protein>
    <recommendedName>
        <fullName evidence="10">Cytochrome P450</fullName>
    </recommendedName>
</protein>
<dbReference type="GO" id="GO:0004497">
    <property type="term" value="F:monooxygenase activity"/>
    <property type="evidence" value="ECO:0007669"/>
    <property type="project" value="UniProtKB-KW"/>
</dbReference>
<dbReference type="Gene3D" id="1.10.630.10">
    <property type="entry name" value="Cytochrome P450"/>
    <property type="match status" value="2"/>
</dbReference>
<accession>A0AAV1SL06</accession>
<comment type="similarity">
    <text evidence="2 7">Belongs to the cytochrome P450 family.</text>
</comment>
<dbReference type="GO" id="GO:0016125">
    <property type="term" value="P:sterol metabolic process"/>
    <property type="evidence" value="ECO:0007669"/>
    <property type="project" value="TreeGrafter"/>
</dbReference>
<keyword evidence="5" id="KW-0472">Membrane</keyword>
<dbReference type="AlphaFoldDB" id="A0AAV1SL06"/>
<evidence type="ECO:0000313" key="8">
    <source>
        <dbReference type="EMBL" id="CAK7351115.1"/>
    </source>
</evidence>
<dbReference type="InterPro" id="IPR001128">
    <property type="entry name" value="Cyt_P450"/>
</dbReference>
<organism evidence="8 9">
    <name type="scientific">Dovyalis caffra</name>
    <dbReference type="NCBI Taxonomy" id="77055"/>
    <lineage>
        <taxon>Eukaryota</taxon>
        <taxon>Viridiplantae</taxon>
        <taxon>Streptophyta</taxon>
        <taxon>Embryophyta</taxon>
        <taxon>Tracheophyta</taxon>
        <taxon>Spermatophyta</taxon>
        <taxon>Magnoliopsida</taxon>
        <taxon>eudicotyledons</taxon>
        <taxon>Gunneridae</taxon>
        <taxon>Pentapetalae</taxon>
        <taxon>rosids</taxon>
        <taxon>fabids</taxon>
        <taxon>Malpighiales</taxon>
        <taxon>Salicaceae</taxon>
        <taxon>Flacourtieae</taxon>
        <taxon>Dovyalis</taxon>
    </lineage>
</organism>
<dbReference type="Pfam" id="PF00067">
    <property type="entry name" value="p450"/>
    <property type="match status" value="1"/>
</dbReference>
<keyword evidence="9" id="KW-1185">Reference proteome</keyword>
<dbReference type="PROSITE" id="PS00086">
    <property type="entry name" value="CYTOCHROME_P450"/>
    <property type="match status" value="1"/>
</dbReference>
<dbReference type="PANTHER" id="PTHR24286:SF217">
    <property type="entry name" value="OS07G0520300 PROTEIN"/>
    <property type="match status" value="1"/>
</dbReference>
<keyword evidence="7" id="KW-0503">Monooxygenase</keyword>
<gene>
    <name evidence="8" type="ORF">DCAF_LOCUS23692</name>
</gene>
<sequence length="197" mass="22134">MRRSLIQNISKLQVPPYSFVPFGGGARMCPGVEFAKLETLITIHNLVNRFTWKLSRPDISFTREPLPIFKDGLEIEIQPKIPGKGKCTASHNLPSRIQYNWVLCNKFQLFDLGNLGNVQDTNGRKIDPKSFEKQASGSPKSFVAFGGGPGICPGYEFARLETLITIYLTWKTGPQYGSSVALRFLFLEIPSQFSRMD</sequence>
<dbReference type="EMBL" id="CAWUPB010001184">
    <property type="protein sequence ID" value="CAK7351115.1"/>
    <property type="molecule type" value="Genomic_DNA"/>
</dbReference>
<proteinExistence type="inferred from homology"/>
<evidence type="ECO:0000256" key="2">
    <source>
        <dbReference type="ARBA" id="ARBA00010617"/>
    </source>
</evidence>
<keyword evidence="7" id="KW-0560">Oxidoreductase</keyword>
<reference evidence="8 9" key="1">
    <citation type="submission" date="2024-01" db="EMBL/GenBank/DDBJ databases">
        <authorList>
            <person name="Waweru B."/>
        </authorList>
    </citation>
    <scope>NUCLEOTIDE SEQUENCE [LARGE SCALE GENOMIC DNA]</scope>
</reference>
<evidence type="ECO:0000313" key="9">
    <source>
        <dbReference type="Proteomes" id="UP001314170"/>
    </source>
</evidence>
<comment type="caution">
    <text evidence="8">The sequence shown here is derived from an EMBL/GenBank/DDBJ whole genome shotgun (WGS) entry which is preliminary data.</text>
</comment>
<dbReference type="GO" id="GO:0005506">
    <property type="term" value="F:iron ion binding"/>
    <property type="evidence" value="ECO:0007669"/>
    <property type="project" value="InterPro"/>
</dbReference>
<evidence type="ECO:0000256" key="4">
    <source>
        <dbReference type="ARBA" id="ARBA00022723"/>
    </source>
</evidence>
<dbReference type="InterPro" id="IPR017972">
    <property type="entry name" value="Cyt_P450_CS"/>
</dbReference>
<evidence type="ECO:0000256" key="5">
    <source>
        <dbReference type="ARBA" id="ARBA00022989"/>
    </source>
</evidence>
<keyword evidence="7" id="KW-0349">Heme</keyword>
<dbReference type="GO" id="GO:0020037">
    <property type="term" value="F:heme binding"/>
    <property type="evidence" value="ECO:0007669"/>
    <property type="project" value="InterPro"/>
</dbReference>
<dbReference type="InterPro" id="IPR036396">
    <property type="entry name" value="Cyt_P450_sf"/>
</dbReference>
<keyword evidence="5" id="KW-1133">Transmembrane helix</keyword>
<evidence type="ECO:0000256" key="1">
    <source>
        <dbReference type="ARBA" id="ARBA00004167"/>
    </source>
</evidence>
<keyword evidence="4 7" id="KW-0479">Metal-binding</keyword>
<comment type="subcellular location">
    <subcellularLocation>
        <location evidence="1">Membrane</location>
        <topology evidence="1">Single-pass membrane protein</topology>
    </subcellularLocation>
</comment>
<evidence type="ECO:0000256" key="6">
    <source>
        <dbReference type="ARBA" id="ARBA00023004"/>
    </source>
</evidence>
<keyword evidence="3" id="KW-0812">Transmembrane</keyword>
<keyword evidence="6 7" id="KW-0408">Iron</keyword>
<dbReference type="GO" id="GO:0016020">
    <property type="term" value="C:membrane"/>
    <property type="evidence" value="ECO:0007669"/>
    <property type="project" value="UniProtKB-SubCell"/>
</dbReference>
<name>A0AAV1SL06_9ROSI</name>
<evidence type="ECO:0000256" key="3">
    <source>
        <dbReference type="ARBA" id="ARBA00022692"/>
    </source>
</evidence>
<dbReference type="Proteomes" id="UP001314170">
    <property type="component" value="Unassembled WGS sequence"/>
</dbReference>
<evidence type="ECO:0008006" key="10">
    <source>
        <dbReference type="Google" id="ProtNLM"/>
    </source>
</evidence>
<dbReference type="GO" id="GO:0016705">
    <property type="term" value="F:oxidoreductase activity, acting on paired donors, with incorporation or reduction of molecular oxygen"/>
    <property type="evidence" value="ECO:0007669"/>
    <property type="project" value="InterPro"/>
</dbReference>
<dbReference type="PANTHER" id="PTHR24286">
    <property type="entry name" value="CYTOCHROME P450 26"/>
    <property type="match status" value="1"/>
</dbReference>